<dbReference type="OrthoDB" id="5787587at2759"/>
<dbReference type="FunCoup" id="E3M8X6">
    <property type="interactions" value="463"/>
</dbReference>
<dbReference type="AlphaFoldDB" id="E3M8X6"/>
<dbReference type="EMBL" id="DS268429">
    <property type="protein sequence ID" value="EFO95733.1"/>
    <property type="molecule type" value="Genomic_DNA"/>
</dbReference>
<gene>
    <name evidence="2" type="ORF">CRE_13949</name>
</gene>
<dbReference type="eggNOG" id="ENOG502TH7R">
    <property type="taxonomic scope" value="Eukaryota"/>
</dbReference>
<dbReference type="InParanoid" id="E3M8X6"/>
<dbReference type="HOGENOM" id="CLU_1090816_0_0_1"/>
<organism evidence="3">
    <name type="scientific">Caenorhabditis remanei</name>
    <name type="common">Caenorhabditis vulgaris</name>
    <dbReference type="NCBI Taxonomy" id="31234"/>
    <lineage>
        <taxon>Eukaryota</taxon>
        <taxon>Metazoa</taxon>
        <taxon>Ecdysozoa</taxon>
        <taxon>Nematoda</taxon>
        <taxon>Chromadorea</taxon>
        <taxon>Rhabditida</taxon>
        <taxon>Rhabditina</taxon>
        <taxon>Rhabditomorpha</taxon>
        <taxon>Rhabditoidea</taxon>
        <taxon>Rhabditidae</taxon>
        <taxon>Peloderinae</taxon>
        <taxon>Caenorhabditis</taxon>
    </lineage>
</organism>
<sequence>MAPPAKRKLNFDTPPGDVTLNFETDVNFPKEWKIDGVNIEERIQKLREELREQGVNPVQNAIVDPRSKFRTEYRRILTAHAIITDAIRLNDKKISWCKWNCFLILEKIEFSVKNATEMMANDIDALHNRREHVDKSVEDFKKELSRLDASVGVLKSQQIAVKSVLELREDEYMGGADDVDSNLPDEYQKFGKISKLCEVALKSYDDIKKRNEEMQKYLMTEKNRQRKQREAMMNLMEEKERQRVEELDEVFKDFTLEQLKELRDNMRIARSKN</sequence>
<dbReference type="OMA" id="TEMMAND"/>
<evidence type="ECO:0000256" key="1">
    <source>
        <dbReference type="SAM" id="Coils"/>
    </source>
</evidence>
<evidence type="ECO:0000313" key="3">
    <source>
        <dbReference type="Proteomes" id="UP000008281"/>
    </source>
</evidence>
<feature type="coiled-coil region" evidence="1">
    <location>
        <begin position="222"/>
        <end position="272"/>
    </location>
</feature>
<keyword evidence="3" id="KW-1185">Reference proteome</keyword>
<dbReference type="Proteomes" id="UP000008281">
    <property type="component" value="Unassembled WGS sequence"/>
</dbReference>
<reference evidence="2" key="1">
    <citation type="submission" date="2007-07" db="EMBL/GenBank/DDBJ databases">
        <title>PCAP assembly of the Caenorhabditis remanei genome.</title>
        <authorList>
            <consortium name="The Caenorhabditis remanei Sequencing Consortium"/>
            <person name="Wilson R.K."/>
        </authorList>
    </citation>
    <scope>NUCLEOTIDE SEQUENCE [LARGE SCALE GENOMIC DNA]</scope>
    <source>
        <strain evidence="2">PB4641</strain>
    </source>
</reference>
<protein>
    <submittedName>
        <fullName evidence="2">Uncharacterized protein</fullName>
    </submittedName>
</protein>
<dbReference type="STRING" id="31234.E3M8X6"/>
<accession>E3M8X6</accession>
<evidence type="ECO:0000313" key="2">
    <source>
        <dbReference type="EMBL" id="EFO95733.1"/>
    </source>
</evidence>
<proteinExistence type="predicted"/>
<name>E3M8X6_CAERE</name>
<keyword evidence="1" id="KW-0175">Coiled coil</keyword>